<gene>
    <name evidence="3" type="ORF">SAMN05421693_102129</name>
</gene>
<evidence type="ECO:0000256" key="1">
    <source>
        <dbReference type="ARBA" id="ARBA00008460"/>
    </source>
</evidence>
<organism evidence="3 4">
    <name type="scientific">Ectothiorhodospira magna</name>
    <dbReference type="NCBI Taxonomy" id="867345"/>
    <lineage>
        <taxon>Bacteria</taxon>
        <taxon>Pseudomonadati</taxon>
        <taxon>Pseudomonadota</taxon>
        <taxon>Gammaproteobacteria</taxon>
        <taxon>Chromatiales</taxon>
        <taxon>Ectothiorhodospiraceae</taxon>
        <taxon>Ectothiorhodospira</taxon>
    </lineage>
</organism>
<reference evidence="3 4" key="1">
    <citation type="submission" date="2016-10" db="EMBL/GenBank/DDBJ databases">
        <authorList>
            <person name="de Groot N.N."/>
        </authorList>
    </citation>
    <scope>NUCLEOTIDE SEQUENCE [LARGE SCALE GENOMIC DNA]</scope>
    <source>
        <strain evidence="3 4">B7-7</strain>
    </source>
</reference>
<evidence type="ECO:0000256" key="2">
    <source>
        <dbReference type="HAMAP-Rule" id="MF_00659"/>
    </source>
</evidence>
<sequence>MQKPEEMGLQFPCQFPVKVFGASVPELGERVRAIVGKHVPDIRESDFSQRASKGGRYQAITIRVHAQSQAQMDALYLELNACELVQMTL</sequence>
<name>A0A1H8ZFN8_9GAMM</name>
<dbReference type="Gene3D" id="3.30.70.260">
    <property type="match status" value="1"/>
</dbReference>
<dbReference type="InterPro" id="IPR007454">
    <property type="entry name" value="UPF0250_YbeD-like"/>
</dbReference>
<dbReference type="InterPro" id="IPR027471">
    <property type="entry name" value="YbeD-like_sf"/>
</dbReference>
<proteinExistence type="inferred from homology"/>
<dbReference type="Pfam" id="PF04359">
    <property type="entry name" value="DUF493"/>
    <property type="match status" value="1"/>
</dbReference>
<accession>A0A1H8ZFN8</accession>
<dbReference type="EMBL" id="FOFO01000002">
    <property type="protein sequence ID" value="SEP63181.1"/>
    <property type="molecule type" value="Genomic_DNA"/>
</dbReference>
<dbReference type="PANTHER" id="PTHR38036">
    <property type="entry name" value="UPF0250 PROTEIN YBED"/>
    <property type="match status" value="1"/>
</dbReference>
<dbReference type="RefSeq" id="WP_090202917.1">
    <property type="nucleotide sequence ID" value="NZ_FOFO01000002.1"/>
</dbReference>
<dbReference type="Proteomes" id="UP000199496">
    <property type="component" value="Unassembled WGS sequence"/>
</dbReference>
<dbReference type="OrthoDB" id="9793424at2"/>
<keyword evidence="4" id="KW-1185">Reference proteome</keyword>
<dbReference type="GO" id="GO:0005829">
    <property type="term" value="C:cytosol"/>
    <property type="evidence" value="ECO:0007669"/>
    <property type="project" value="TreeGrafter"/>
</dbReference>
<dbReference type="AlphaFoldDB" id="A0A1H8ZFN8"/>
<comment type="similarity">
    <text evidence="1 2">Belongs to the UPF0250 family.</text>
</comment>
<protein>
    <recommendedName>
        <fullName evidence="2">UPF0250 protein SAMN05421693_102129</fullName>
    </recommendedName>
</protein>
<evidence type="ECO:0000313" key="4">
    <source>
        <dbReference type="Proteomes" id="UP000199496"/>
    </source>
</evidence>
<dbReference type="HAMAP" id="MF_00659">
    <property type="entry name" value="UPF0250"/>
    <property type="match status" value="1"/>
</dbReference>
<dbReference type="STRING" id="867345.SAMN05421693_102129"/>
<dbReference type="SUPFAM" id="SSF117991">
    <property type="entry name" value="YbeD/HP0495-like"/>
    <property type="match status" value="1"/>
</dbReference>
<dbReference type="PANTHER" id="PTHR38036:SF1">
    <property type="entry name" value="UPF0250 PROTEIN YBED"/>
    <property type="match status" value="1"/>
</dbReference>
<evidence type="ECO:0000313" key="3">
    <source>
        <dbReference type="EMBL" id="SEP63181.1"/>
    </source>
</evidence>